<dbReference type="GO" id="GO:0052689">
    <property type="term" value="F:carboxylic ester hydrolase activity"/>
    <property type="evidence" value="ECO:0007669"/>
    <property type="project" value="UniProtKB-ARBA"/>
</dbReference>
<evidence type="ECO:0000256" key="2">
    <source>
        <dbReference type="ARBA" id="ARBA00023157"/>
    </source>
</evidence>
<gene>
    <name evidence="4" type="ORF">GRF29_8g3094297</name>
</gene>
<comment type="caution">
    <text evidence="4">The sequence shown here is derived from an EMBL/GenBank/DDBJ whole genome shotgun (WGS) entry which is preliminary data.</text>
</comment>
<dbReference type="AlphaFoldDB" id="A0AAN6M8F7"/>
<dbReference type="PANTHER" id="PTHR33630">
    <property type="entry name" value="CUTINASE RV1984C-RELATED-RELATED"/>
    <property type="match status" value="1"/>
</dbReference>
<dbReference type="InterPro" id="IPR000675">
    <property type="entry name" value="Cutinase/axe"/>
</dbReference>
<dbReference type="SUPFAM" id="SSF53474">
    <property type="entry name" value="alpha/beta-Hydrolases"/>
    <property type="match status" value="1"/>
</dbReference>
<keyword evidence="2" id="KW-1015">Disulfide bond</keyword>
<name>A0AAN6M8F7_9PLEO</name>
<dbReference type="InterPro" id="IPR029058">
    <property type="entry name" value="AB_hydrolase_fold"/>
</dbReference>
<feature type="chain" id="PRO_5043045156" description="Cutinase" evidence="3">
    <location>
        <begin position="17"/>
        <end position="299"/>
    </location>
</feature>
<evidence type="ECO:0000313" key="5">
    <source>
        <dbReference type="Proteomes" id="UP001280581"/>
    </source>
</evidence>
<protein>
    <recommendedName>
        <fullName evidence="6">Cutinase</fullName>
    </recommendedName>
</protein>
<evidence type="ECO:0008006" key="6">
    <source>
        <dbReference type="Google" id="ProtNLM"/>
    </source>
</evidence>
<dbReference type="Gene3D" id="3.40.50.1820">
    <property type="entry name" value="alpha/beta hydrolase"/>
    <property type="match status" value="1"/>
</dbReference>
<organism evidence="4 5">
    <name type="scientific">Pseudopithomyces chartarum</name>
    <dbReference type="NCBI Taxonomy" id="1892770"/>
    <lineage>
        <taxon>Eukaryota</taxon>
        <taxon>Fungi</taxon>
        <taxon>Dikarya</taxon>
        <taxon>Ascomycota</taxon>
        <taxon>Pezizomycotina</taxon>
        <taxon>Dothideomycetes</taxon>
        <taxon>Pleosporomycetidae</taxon>
        <taxon>Pleosporales</taxon>
        <taxon>Massarineae</taxon>
        <taxon>Didymosphaeriaceae</taxon>
        <taxon>Pseudopithomyces</taxon>
    </lineage>
</organism>
<keyword evidence="5" id="KW-1185">Reference proteome</keyword>
<evidence type="ECO:0000256" key="3">
    <source>
        <dbReference type="SAM" id="SignalP"/>
    </source>
</evidence>
<dbReference type="SMART" id="SM01110">
    <property type="entry name" value="Cutinase"/>
    <property type="match status" value="1"/>
</dbReference>
<dbReference type="Proteomes" id="UP001280581">
    <property type="component" value="Unassembled WGS sequence"/>
</dbReference>
<sequence length="299" mass="32295">MRYPLLLTLASSLVIAQDRCDTASPTTNCDTIPEITAYRTTDCRPYHIFATRGTDEVKPGRLGNITALVCDSLGGTSECGWEDVDYPAANRYISDSSWCESAATGVKNGRAQLKEYVERCPDSKIIMFGYSQGATVTQDLLGGGGGPLFDKCTQKANAGLDRAQAPGSNVAAVVTFGTVRRSPREPYSVGPGKDFQPEALRIGEQKAGIDQYADVLRDYCNTGDQFCAKSSSPLDLQFHLTYFEQYQQEVVNWVVETVTKDKSVVVKDIVASSSKEVKAAPKTATCTKGGARLTRPTAA</sequence>
<dbReference type="EMBL" id="WVTA01000002">
    <property type="protein sequence ID" value="KAK3216377.1"/>
    <property type="molecule type" value="Genomic_DNA"/>
</dbReference>
<feature type="signal peptide" evidence="3">
    <location>
        <begin position="1"/>
        <end position="16"/>
    </location>
</feature>
<keyword evidence="1" id="KW-0378">Hydrolase</keyword>
<proteinExistence type="predicted"/>
<evidence type="ECO:0000256" key="1">
    <source>
        <dbReference type="ARBA" id="ARBA00022801"/>
    </source>
</evidence>
<dbReference type="Pfam" id="PF01083">
    <property type="entry name" value="Cutinase"/>
    <property type="match status" value="1"/>
</dbReference>
<evidence type="ECO:0000313" key="4">
    <source>
        <dbReference type="EMBL" id="KAK3216377.1"/>
    </source>
</evidence>
<keyword evidence="3" id="KW-0732">Signal</keyword>
<accession>A0AAN6M8F7</accession>
<reference evidence="4 5" key="1">
    <citation type="submission" date="2021-02" db="EMBL/GenBank/DDBJ databases">
        <title>Genome assembly of Pseudopithomyces chartarum.</title>
        <authorList>
            <person name="Jauregui R."/>
            <person name="Singh J."/>
            <person name="Voisey C."/>
        </authorList>
    </citation>
    <scope>NUCLEOTIDE SEQUENCE [LARGE SCALE GENOMIC DNA]</scope>
    <source>
        <strain evidence="4 5">AGR01</strain>
    </source>
</reference>
<dbReference type="PANTHER" id="PTHR33630:SF13">
    <property type="entry name" value="ACETYLXYLAN ESTERASE"/>
    <property type="match status" value="1"/>
</dbReference>